<sequence length="459" mass="50436">MDQSNAARVLVVDDNDAFRDIVAEVARLEQCELTQAATLAEARCCVEEARFDLLLVDLSLPDGNGLDLVDEIDLTEHGRIAIATGFPSIESAVRAVRKPVVEYLVKPVAVDALAKLMRDARERAATRLPRAAAPVGGMVGQSAPMRALFEQIRRVAPLDVAVFVHGESGTGKELVAQALHELSGRSGRFIAVNCGAIAHDLLSSQLFGHERGAFTGAAQAHGGFFEQAQGGTLFLDEVTEMPLALQVYLLRVLETRTLTRVGGAREIPVDVRIVAASNRDPQLAVANGHLRADLYYRLGEFPLTIPPLRARREDIPLLARHFLERLNRRYATTRVFDADSLRRLGDRNWPGNVRELRHAVQRAYILADQDTVTIAEDTSPRAITEHDGSIRFAVGMSFDDVEREMLLKTLAASSNNKRRAARALGITTKTIYNRLLRYREQGLIGDDLVGSGPDDDKPD</sequence>
<dbReference type="Pfam" id="PF00072">
    <property type="entry name" value="Response_reg"/>
    <property type="match status" value="1"/>
</dbReference>
<organism evidence="9 10">
    <name type="scientific">Dokdonella fugitiva</name>
    <dbReference type="NCBI Taxonomy" id="328517"/>
    <lineage>
        <taxon>Bacteria</taxon>
        <taxon>Pseudomonadati</taxon>
        <taxon>Pseudomonadota</taxon>
        <taxon>Gammaproteobacteria</taxon>
        <taxon>Lysobacterales</taxon>
        <taxon>Rhodanobacteraceae</taxon>
        <taxon>Dokdonella</taxon>
    </lineage>
</organism>
<dbReference type="GO" id="GO:0005524">
    <property type="term" value="F:ATP binding"/>
    <property type="evidence" value="ECO:0007669"/>
    <property type="project" value="UniProtKB-KW"/>
</dbReference>
<dbReference type="Gene3D" id="3.40.50.300">
    <property type="entry name" value="P-loop containing nucleotide triphosphate hydrolases"/>
    <property type="match status" value="1"/>
</dbReference>
<evidence type="ECO:0000256" key="4">
    <source>
        <dbReference type="ARBA" id="ARBA00023125"/>
    </source>
</evidence>
<dbReference type="PROSITE" id="PS00688">
    <property type="entry name" value="SIGMA54_INTERACT_3"/>
    <property type="match status" value="1"/>
</dbReference>
<evidence type="ECO:0000256" key="5">
    <source>
        <dbReference type="ARBA" id="ARBA00023163"/>
    </source>
</evidence>
<evidence type="ECO:0000256" key="6">
    <source>
        <dbReference type="PROSITE-ProRule" id="PRU00169"/>
    </source>
</evidence>
<keyword evidence="5" id="KW-0804">Transcription</keyword>
<dbReference type="InterPro" id="IPR058031">
    <property type="entry name" value="AAA_lid_NorR"/>
</dbReference>
<proteinExistence type="predicted"/>
<dbReference type="InterPro" id="IPR025944">
    <property type="entry name" value="Sigma_54_int_dom_CS"/>
</dbReference>
<evidence type="ECO:0000256" key="2">
    <source>
        <dbReference type="ARBA" id="ARBA00022840"/>
    </source>
</evidence>
<dbReference type="PROSITE" id="PS00675">
    <property type="entry name" value="SIGMA54_INTERACT_1"/>
    <property type="match status" value="1"/>
</dbReference>
<gene>
    <name evidence="9" type="ORF">EV148_11334</name>
</gene>
<dbReference type="Pfam" id="PF25601">
    <property type="entry name" value="AAA_lid_14"/>
    <property type="match status" value="1"/>
</dbReference>
<dbReference type="PANTHER" id="PTHR32071">
    <property type="entry name" value="TRANSCRIPTIONAL REGULATORY PROTEIN"/>
    <property type="match status" value="1"/>
</dbReference>
<name>A0A4R2HXT3_9GAMM</name>
<dbReference type="PROSITE" id="PS00676">
    <property type="entry name" value="SIGMA54_INTERACT_2"/>
    <property type="match status" value="1"/>
</dbReference>
<evidence type="ECO:0000259" key="8">
    <source>
        <dbReference type="PROSITE" id="PS50110"/>
    </source>
</evidence>
<dbReference type="OrthoDB" id="9804019at2"/>
<dbReference type="InterPro" id="IPR011006">
    <property type="entry name" value="CheY-like_superfamily"/>
</dbReference>
<dbReference type="RefSeq" id="WP_132000068.1">
    <property type="nucleotide sequence ID" value="NZ_SLWQ01000013.1"/>
</dbReference>
<keyword evidence="6" id="KW-0597">Phosphoprotein</keyword>
<dbReference type="SMART" id="SM00448">
    <property type="entry name" value="REC"/>
    <property type="match status" value="1"/>
</dbReference>
<feature type="domain" description="Response regulatory" evidence="8">
    <location>
        <begin position="8"/>
        <end position="121"/>
    </location>
</feature>
<keyword evidence="4 9" id="KW-0238">DNA-binding</keyword>
<dbReference type="Proteomes" id="UP000294862">
    <property type="component" value="Unassembled WGS sequence"/>
</dbReference>
<dbReference type="InterPro" id="IPR027417">
    <property type="entry name" value="P-loop_NTPase"/>
</dbReference>
<dbReference type="SUPFAM" id="SSF52172">
    <property type="entry name" value="CheY-like"/>
    <property type="match status" value="1"/>
</dbReference>
<dbReference type="PROSITE" id="PS50045">
    <property type="entry name" value="SIGMA54_INTERACT_4"/>
    <property type="match status" value="1"/>
</dbReference>
<dbReference type="FunFam" id="3.40.50.300:FF:000006">
    <property type="entry name" value="DNA-binding transcriptional regulator NtrC"/>
    <property type="match status" value="1"/>
</dbReference>
<dbReference type="Pfam" id="PF02954">
    <property type="entry name" value="HTH_8"/>
    <property type="match status" value="1"/>
</dbReference>
<dbReference type="InterPro" id="IPR003593">
    <property type="entry name" value="AAA+_ATPase"/>
</dbReference>
<dbReference type="PANTHER" id="PTHR32071:SF117">
    <property type="entry name" value="PTS-DEPENDENT DIHYDROXYACETONE KINASE OPERON REGULATORY PROTEIN-RELATED"/>
    <property type="match status" value="1"/>
</dbReference>
<reference evidence="9 10" key="1">
    <citation type="journal article" date="2015" name="Stand. Genomic Sci.">
        <title>Genomic Encyclopedia of Bacterial and Archaeal Type Strains, Phase III: the genomes of soil and plant-associated and newly described type strains.</title>
        <authorList>
            <person name="Whitman W.B."/>
            <person name="Woyke T."/>
            <person name="Klenk H.P."/>
            <person name="Zhou Y."/>
            <person name="Lilburn T.G."/>
            <person name="Beck B.J."/>
            <person name="De Vos P."/>
            <person name="Vandamme P."/>
            <person name="Eisen J.A."/>
            <person name="Garrity G."/>
            <person name="Hugenholtz P."/>
            <person name="Kyrpides N.C."/>
        </authorList>
    </citation>
    <scope>NUCLEOTIDE SEQUENCE [LARGE SCALE GENOMIC DNA]</scope>
    <source>
        <strain evidence="9 10">A3</strain>
    </source>
</reference>
<dbReference type="GO" id="GO:0043565">
    <property type="term" value="F:sequence-specific DNA binding"/>
    <property type="evidence" value="ECO:0007669"/>
    <property type="project" value="InterPro"/>
</dbReference>
<comment type="caution">
    <text evidence="9">The sequence shown here is derived from an EMBL/GenBank/DDBJ whole genome shotgun (WGS) entry which is preliminary data.</text>
</comment>
<dbReference type="EMBL" id="SLWQ01000013">
    <property type="protein sequence ID" value="TCO36292.1"/>
    <property type="molecule type" value="Genomic_DNA"/>
</dbReference>
<feature type="modified residue" description="4-aspartylphosphate" evidence="6">
    <location>
        <position position="57"/>
    </location>
</feature>
<dbReference type="Gene3D" id="3.40.50.2300">
    <property type="match status" value="1"/>
</dbReference>
<dbReference type="GO" id="GO:0006355">
    <property type="term" value="P:regulation of DNA-templated transcription"/>
    <property type="evidence" value="ECO:0007669"/>
    <property type="project" value="InterPro"/>
</dbReference>
<protein>
    <submittedName>
        <fullName evidence="9">DNA-binding NtrC family response regulator</fullName>
    </submittedName>
</protein>
<keyword evidence="2" id="KW-0067">ATP-binding</keyword>
<dbReference type="PRINTS" id="PR01590">
    <property type="entry name" value="HTHFIS"/>
</dbReference>
<evidence type="ECO:0000256" key="1">
    <source>
        <dbReference type="ARBA" id="ARBA00022741"/>
    </source>
</evidence>
<dbReference type="PROSITE" id="PS50110">
    <property type="entry name" value="RESPONSE_REGULATORY"/>
    <property type="match status" value="1"/>
</dbReference>
<dbReference type="Gene3D" id="1.10.10.60">
    <property type="entry name" value="Homeodomain-like"/>
    <property type="match status" value="1"/>
</dbReference>
<dbReference type="Pfam" id="PF00158">
    <property type="entry name" value="Sigma54_activat"/>
    <property type="match status" value="1"/>
</dbReference>
<dbReference type="InterPro" id="IPR002197">
    <property type="entry name" value="HTH_Fis"/>
</dbReference>
<dbReference type="Gene3D" id="1.10.8.60">
    <property type="match status" value="1"/>
</dbReference>
<accession>A0A4R2HXT3</accession>
<dbReference type="GO" id="GO:0000160">
    <property type="term" value="P:phosphorelay signal transduction system"/>
    <property type="evidence" value="ECO:0007669"/>
    <property type="project" value="InterPro"/>
</dbReference>
<dbReference type="InterPro" id="IPR001789">
    <property type="entry name" value="Sig_transdc_resp-reg_receiver"/>
</dbReference>
<dbReference type="AlphaFoldDB" id="A0A4R2HXT3"/>
<dbReference type="CDD" id="cd00009">
    <property type="entry name" value="AAA"/>
    <property type="match status" value="1"/>
</dbReference>
<dbReference type="SUPFAM" id="SSF52540">
    <property type="entry name" value="P-loop containing nucleoside triphosphate hydrolases"/>
    <property type="match status" value="1"/>
</dbReference>
<dbReference type="InterPro" id="IPR009057">
    <property type="entry name" value="Homeodomain-like_sf"/>
</dbReference>
<dbReference type="InterPro" id="IPR002078">
    <property type="entry name" value="Sigma_54_int"/>
</dbReference>
<keyword evidence="3" id="KW-0805">Transcription regulation</keyword>
<keyword evidence="10" id="KW-1185">Reference proteome</keyword>
<evidence type="ECO:0000313" key="9">
    <source>
        <dbReference type="EMBL" id="TCO36292.1"/>
    </source>
</evidence>
<evidence type="ECO:0000256" key="3">
    <source>
        <dbReference type="ARBA" id="ARBA00023015"/>
    </source>
</evidence>
<dbReference type="InterPro" id="IPR025662">
    <property type="entry name" value="Sigma_54_int_dom_ATP-bd_1"/>
</dbReference>
<feature type="domain" description="Sigma-54 factor interaction" evidence="7">
    <location>
        <begin position="138"/>
        <end position="365"/>
    </location>
</feature>
<dbReference type="SUPFAM" id="SSF46689">
    <property type="entry name" value="Homeodomain-like"/>
    <property type="match status" value="1"/>
</dbReference>
<dbReference type="InterPro" id="IPR025943">
    <property type="entry name" value="Sigma_54_int_dom_ATP-bd_2"/>
</dbReference>
<evidence type="ECO:0000259" key="7">
    <source>
        <dbReference type="PROSITE" id="PS50045"/>
    </source>
</evidence>
<evidence type="ECO:0000313" key="10">
    <source>
        <dbReference type="Proteomes" id="UP000294862"/>
    </source>
</evidence>
<dbReference type="CDD" id="cd00156">
    <property type="entry name" value="REC"/>
    <property type="match status" value="1"/>
</dbReference>
<keyword evidence="1" id="KW-0547">Nucleotide-binding</keyword>
<dbReference type="SMART" id="SM00382">
    <property type="entry name" value="AAA"/>
    <property type="match status" value="1"/>
</dbReference>